<feature type="domain" description="DDE-1" evidence="1">
    <location>
        <begin position="80"/>
        <end position="175"/>
    </location>
</feature>
<dbReference type="EMBL" id="CAJNOC010002778">
    <property type="protein sequence ID" value="CAF0950894.1"/>
    <property type="molecule type" value="Genomic_DNA"/>
</dbReference>
<dbReference type="GO" id="GO:0005634">
    <property type="term" value="C:nucleus"/>
    <property type="evidence" value="ECO:0007669"/>
    <property type="project" value="TreeGrafter"/>
</dbReference>
<reference evidence="2" key="1">
    <citation type="submission" date="2021-02" db="EMBL/GenBank/DDBJ databases">
        <authorList>
            <person name="Nowell W R."/>
        </authorList>
    </citation>
    <scope>NUCLEOTIDE SEQUENCE</scope>
    <source>
        <strain evidence="2">Ploen Becks lab</strain>
    </source>
</reference>
<evidence type="ECO:0000313" key="3">
    <source>
        <dbReference type="Proteomes" id="UP000663879"/>
    </source>
</evidence>
<dbReference type="Pfam" id="PF03184">
    <property type="entry name" value="DDE_1"/>
    <property type="match status" value="1"/>
</dbReference>
<accession>A0A814D4D6</accession>
<evidence type="ECO:0000259" key="1">
    <source>
        <dbReference type="Pfam" id="PF03184"/>
    </source>
</evidence>
<evidence type="ECO:0000313" key="2">
    <source>
        <dbReference type="EMBL" id="CAF0950894.1"/>
    </source>
</evidence>
<organism evidence="2 3">
    <name type="scientific">Brachionus calyciflorus</name>
    <dbReference type="NCBI Taxonomy" id="104777"/>
    <lineage>
        <taxon>Eukaryota</taxon>
        <taxon>Metazoa</taxon>
        <taxon>Spiralia</taxon>
        <taxon>Gnathifera</taxon>
        <taxon>Rotifera</taxon>
        <taxon>Eurotatoria</taxon>
        <taxon>Monogononta</taxon>
        <taxon>Pseudotrocha</taxon>
        <taxon>Ploima</taxon>
        <taxon>Brachionidae</taxon>
        <taxon>Brachionus</taxon>
    </lineage>
</organism>
<dbReference type="PANTHER" id="PTHR19303:SF73">
    <property type="entry name" value="PROTEIN PDC2"/>
    <property type="match status" value="1"/>
</dbReference>
<dbReference type="OrthoDB" id="9909311at2759"/>
<dbReference type="PANTHER" id="PTHR19303">
    <property type="entry name" value="TRANSPOSON"/>
    <property type="match status" value="1"/>
</dbReference>
<dbReference type="Proteomes" id="UP000663879">
    <property type="component" value="Unassembled WGS sequence"/>
</dbReference>
<dbReference type="GO" id="GO:0003677">
    <property type="term" value="F:DNA binding"/>
    <property type="evidence" value="ECO:0007669"/>
    <property type="project" value="TreeGrafter"/>
</dbReference>
<protein>
    <recommendedName>
        <fullName evidence="1">DDE-1 domain-containing protein</fullName>
    </recommendedName>
</protein>
<gene>
    <name evidence="2" type="ORF">OXX778_LOCUS13936</name>
</gene>
<comment type="caution">
    <text evidence="2">The sequence shown here is derived from an EMBL/GenBank/DDBJ whole genome shotgun (WGS) entry which is preliminary data.</text>
</comment>
<sequence length="180" mass="20726">MKIKESSLFIQSSSLVDFKASNGYLGRFANRKSIVFGTVHGESDPSNIFNGDEMGLFWRLHPNKTYKAKEKLVRFGKANKERFTVFVAARMIGEKLPLAIIGKSDKPRNFNSIERLNISYFFYSNAWMTSEVFLKVLNDINKIMVSQKRFIFFFVDNCSSHPDNLKLSNVTVLFLASKYH</sequence>
<keyword evidence="3" id="KW-1185">Reference proteome</keyword>
<dbReference type="InterPro" id="IPR004875">
    <property type="entry name" value="DDE_SF_endonuclease_dom"/>
</dbReference>
<proteinExistence type="predicted"/>
<name>A0A814D4D6_9BILA</name>
<dbReference type="AlphaFoldDB" id="A0A814D4D6"/>
<dbReference type="InterPro" id="IPR050863">
    <property type="entry name" value="CenT-Element_Derived"/>
</dbReference>